<evidence type="ECO:0000259" key="2">
    <source>
        <dbReference type="Pfam" id="PF13843"/>
    </source>
</evidence>
<gene>
    <name evidence="3" type="ORF">NQ314_015420</name>
</gene>
<comment type="caution">
    <text evidence="3">The sequence shown here is derived from an EMBL/GenBank/DDBJ whole genome shotgun (WGS) entry which is preliminary data.</text>
</comment>
<proteinExistence type="predicted"/>
<accession>A0AAV8WZD1</accession>
<evidence type="ECO:0000313" key="4">
    <source>
        <dbReference type="Proteomes" id="UP001162156"/>
    </source>
</evidence>
<dbReference type="PANTHER" id="PTHR46599">
    <property type="entry name" value="PIGGYBAC TRANSPOSABLE ELEMENT-DERIVED PROTEIN 4"/>
    <property type="match status" value="1"/>
</dbReference>
<organism evidence="3 4">
    <name type="scientific">Rhamnusium bicolor</name>
    <dbReference type="NCBI Taxonomy" id="1586634"/>
    <lineage>
        <taxon>Eukaryota</taxon>
        <taxon>Metazoa</taxon>
        <taxon>Ecdysozoa</taxon>
        <taxon>Arthropoda</taxon>
        <taxon>Hexapoda</taxon>
        <taxon>Insecta</taxon>
        <taxon>Pterygota</taxon>
        <taxon>Neoptera</taxon>
        <taxon>Endopterygota</taxon>
        <taxon>Coleoptera</taxon>
        <taxon>Polyphaga</taxon>
        <taxon>Cucujiformia</taxon>
        <taxon>Chrysomeloidea</taxon>
        <taxon>Cerambycidae</taxon>
        <taxon>Lepturinae</taxon>
        <taxon>Rhagiini</taxon>
        <taxon>Rhamnusium</taxon>
    </lineage>
</organism>
<reference evidence="3" key="1">
    <citation type="journal article" date="2023" name="Insect Mol. Biol.">
        <title>Genome sequencing provides insights into the evolution of gene families encoding plant cell wall-degrading enzymes in longhorned beetles.</title>
        <authorList>
            <person name="Shin N.R."/>
            <person name="Okamura Y."/>
            <person name="Kirsch R."/>
            <person name="Pauchet Y."/>
        </authorList>
    </citation>
    <scope>NUCLEOTIDE SEQUENCE</scope>
    <source>
        <strain evidence="3">RBIC_L_NR</strain>
    </source>
</reference>
<evidence type="ECO:0000313" key="3">
    <source>
        <dbReference type="EMBL" id="KAJ8931626.1"/>
    </source>
</evidence>
<dbReference type="Proteomes" id="UP001162156">
    <property type="component" value="Unassembled WGS sequence"/>
</dbReference>
<feature type="domain" description="PiggyBac transposable element-derived protein" evidence="2">
    <location>
        <begin position="17"/>
        <end position="176"/>
    </location>
</feature>
<dbReference type="AlphaFoldDB" id="A0AAV8WZD1"/>
<dbReference type="InterPro" id="IPR029526">
    <property type="entry name" value="PGBD"/>
</dbReference>
<evidence type="ECO:0000256" key="1">
    <source>
        <dbReference type="SAM" id="MobiDB-lite"/>
    </source>
</evidence>
<dbReference type="EMBL" id="JANEYF010004271">
    <property type="protein sequence ID" value="KAJ8931626.1"/>
    <property type="molecule type" value="Genomic_DNA"/>
</dbReference>
<protein>
    <recommendedName>
        <fullName evidence="2">PiggyBac transposable element-derived protein domain-containing protein</fullName>
    </recommendedName>
</protein>
<dbReference type="PANTHER" id="PTHR46599:SF3">
    <property type="entry name" value="PIGGYBAC TRANSPOSABLE ELEMENT-DERIVED PROTEIN 4"/>
    <property type="match status" value="1"/>
</dbReference>
<name>A0AAV8WZD1_9CUCU</name>
<sequence length="199" mass="22948">MLNWLITSHVPKETDFKLEALLNMCNNNFQEALTPGQYVCIDKSMVPFRGRLSFLQYIPGKRHKYGIKIFKLCAQGGYTFNCKIYSGKQLRPTDQPVASQVVMELMQHLLNSGRTLVTDNYYTSVSLAHQLNDNSIHLIGTLRKNRKFNPKPVFAKKLARGYMMALQSNTKVIDAKRVDKRETTKNMPRNDWGSDKNWN</sequence>
<keyword evidence="4" id="KW-1185">Reference proteome</keyword>
<feature type="region of interest" description="Disordered" evidence="1">
    <location>
        <begin position="176"/>
        <end position="199"/>
    </location>
</feature>
<dbReference type="Pfam" id="PF13843">
    <property type="entry name" value="DDE_Tnp_1_7"/>
    <property type="match status" value="1"/>
</dbReference>